<dbReference type="EMBL" id="WVUK01000056">
    <property type="protein sequence ID" value="KAF7492813.1"/>
    <property type="molecule type" value="Genomic_DNA"/>
</dbReference>
<reference evidence="3" key="3">
    <citation type="submission" date="2022-06" db="UniProtKB">
        <authorList>
            <consortium name="EnsemblMetazoa"/>
        </authorList>
    </citation>
    <scope>IDENTIFICATION</scope>
</reference>
<feature type="coiled-coil region" evidence="1">
    <location>
        <begin position="393"/>
        <end position="493"/>
    </location>
</feature>
<dbReference type="Proteomes" id="UP000070412">
    <property type="component" value="Unassembled WGS sequence"/>
</dbReference>
<evidence type="ECO:0000313" key="4">
    <source>
        <dbReference type="Proteomes" id="UP000070412"/>
    </source>
</evidence>
<accession>A0A834RAA5</accession>
<organism evidence="2">
    <name type="scientific">Sarcoptes scabiei</name>
    <name type="common">Itch mite</name>
    <name type="synonym">Acarus scabiei</name>
    <dbReference type="NCBI Taxonomy" id="52283"/>
    <lineage>
        <taxon>Eukaryota</taxon>
        <taxon>Metazoa</taxon>
        <taxon>Ecdysozoa</taxon>
        <taxon>Arthropoda</taxon>
        <taxon>Chelicerata</taxon>
        <taxon>Arachnida</taxon>
        <taxon>Acari</taxon>
        <taxon>Acariformes</taxon>
        <taxon>Sarcoptiformes</taxon>
        <taxon>Astigmata</taxon>
        <taxon>Psoroptidia</taxon>
        <taxon>Sarcoptoidea</taxon>
        <taxon>Sarcoptidae</taxon>
        <taxon>Sarcoptinae</taxon>
        <taxon>Sarcoptes</taxon>
    </lineage>
</organism>
<keyword evidence="4" id="KW-1185">Reference proteome</keyword>
<evidence type="ECO:0000313" key="3">
    <source>
        <dbReference type="EnsemblMetazoa" id="KAF7492813.1"/>
    </source>
</evidence>
<gene>
    <name evidence="2" type="ORF">SSS_4741</name>
</gene>
<reference evidence="2" key="2">
    <citation type="submission" date="2020-01" db="EMBL/GenBank/DDBJ databases">
        <authorList>
            <person name="Korhonen P.K.K."/>
            <person name="Guangxu M.G."/>
            <person name="Wang T.W."/>
            <person name="Stroehlein A.J.S."/>
            <person name="Young N.D."/>
            <person name="Ang C.-S.A."/>
            <person name="Fernando D.W.F."/>
            <person name="Lu H.L."/>
            <person name="Taylor S.T."/>
            <person name="Ehtesham M.E.M."/>
            <person name="Najaraj S.H.N."/>
            <person name="Harsha G.H.G."/>
            <person name="Madugundu A.M."/>
            <person name="Renuse S.R."/>
            <person name="Holt D.H."/>
            <person name="Pandey A.P."/>
            <person name="Papenfuss A.P."/>
            <person name="Gasser R.B.G."/>
            <person name="Fischer K.F."/>
        </authorList>
    </citation>
    <scope>NUCLEOTIDE SEQUENCE</scope>
    <source>
        <strain evidence="2">SSS_KF_BRIS2020</strain>
    </source>
</reference>
<keyword evidence="1" id="KW-0175">Coiled coil</keyword>
<dbReference type="EnsemblMetazoa" id="SSS_4741s_mrna">
    <property type="protein sequence ID" value="KAF7492813.1"/>
    <property type="gene ID" value="SSS_4741"/>
</dbReference>
<reference evidence="4" key="1">
    <citation type="journal article" date="2020" name="PLoS Negl. Trop. Dis.">
        <title>High-quality nuclear genome for Sarcoptes scabiei-A critical resource for a neglected parasite.</title>
        <authorList>
            <person name="Korhonen P.K."/>
            <person name="Gasser R.B."/>
            <person name="Ma G."/>
            <person name="Wang T."/>
            <person name="Stroehlein A.J."/>
            <person name="Young N.D."/>
            <person name="Ang C.S."/>
            <person name="Fernando D.D."/>
            <person name="Lu H.C."/>
            <person name="Taylor S."/>
            <person name="Reynolds S.L."/>
            <person name="Mofiz E."/>
            <person name="Najaraj S.H."/>
            <person name="Gowda H."/>
            <person name="Madugundu A."/>
            <person name="Renuse S."/>
            <person name="Holt D."/>
            <person name="Pandey A."/>
            <person name="Papenfuss A.T."/>
            <person name="Fischer K."/>
        </authorList>
    </citation>
    <scope>NUCLEOTIDE SEQUENCE [LARGE SCALE GENOMIC DNA]</scope>
</reference>
<protein>
    <submittedName>
        <fullName evidence="2 3">Uncharacterized protein</fullName>
    </submittedName>
</protein>
<dbReference type="AlphaFoldDB" id="A0A834RAA5"/>
<sequence>MDRHRTPIQISKKSMLRSTSNLSTISSTKPSSSINNQTIAFDISLHQAYEMLEDYINLSNIEFGLYTFTEHPNFTTLVVLLNQLIGSLRTTLISFPPSQDRVASNLNKLYTMMLINFRVNKSDLMLMHSNQRSLEAVIKPLALFVHHRLRPLYETISNHFLPLHCKIEFDFNLDQLRRLISKQNDFDCNNNNNNNNNHNHHQHHQHYHQERDHLYGFVGNEKENEENLFDFFQRMSIAGIDTEELLVMIEERIESTQNHFDNEIKSIEQCHKQMAEDIFQAEIKYSLIEEIFKDEIKFNEIIIHLEQQNVATKNLLNKISIAYRTKCLDLISKSFLDRINESMLKFSHSNHSELNFFIQFLTEYIEICQEFKNNPLDKELFERKIEELARKNSIQMRTKIDTLQSQLDEAKNRLIETKSTLARMIVKRKEAKVIKVSEEKLKLLRKNKSKLEKELIKSKEKLLKLEKDHQKQLDRLQNEFDAIVNSVRQQIEQNIELMENETIRSKLAKFNIKIGRNFSR</sequence>
<evidence type="ECO:0000256" key="1">
    <source>
        <dbReference type="SAM" id="Coils"/>
    </source>
</evidence>
<name>A0A834RAA5_SARSC</name>
<proteinExistence type="predicted"/>
<evidence type="ECO:0000313" key="2">
    <source>
        <dbReference type="EMBL" id="KAF7492813.1"/>
    </source>
</evidence>